<sequence>MSLLTLKTRRSAVGTSDCQQIFFLHPGYPDGHDLLLSLPAFDSRDDQYPVVPSYENFRCPTTLPESWAAESPHIKPTATDDVS</sequence>
<reference evidence="1 2" key="1">
    <citation type="journal article" date="2016" name="Appl. Microbiol. Biotechnol.">
        <title>Characterization of T-DNA insertion mutants with decreased virulence in the entomopathogenic fungus Beauveria bassiana JEF-007.</title>
        <authorList>
            <person name="Kim S."/>
            <person name="Lee S.J."/>
            <person name="Nai Y.S."/>
            <person name="Yu J.S."/>
            <person name="Lee M.R."/>
            <person name="Yang Y.T."/>
            <person name="Kim J.S."/>
        </authorList>
    </citation>
    <scope>NUCLEOTIDE SEQUENCE [LARGE SCALE GENOMIC DNA]</scope>
    <source>
        <strain evidence="1 2">JEF-007</strain>
    </source>
</reference>
<dbReference type="Proteomes" id="UP000235728">
    <property type="component" value="Unassembled WGS sequence"/>
</dbReference>
<protein>
    <submittedName>
        <fullName evidence="1">Uncharacterized protein</fullName>
    </submittedName>
</protein>
<accession>A0A2N6N8X4</accession>
<comment type="caution">
    <text evidence="1">The sequence shown here is derived from an EMBL/GenBank/DDBJ whole genome shotgun (WGS) entry which is preliminary data.</text>
</comment>
<evidence type="ECO:0000313" key="1">
    <source>
        <dbReference type="EMBL" id="PMB63733.1"/>
    </source>
</evidence>
<dbReference type="AlphaFoldDB" id="A0A2N6N8X4"/>
<evidence type="ECO:0000313" key="2">
    <source>
        <dbReference type="Proteomes" id="UP000235728"/>
    </source>
</evidence>
<gene>
    <name evidence="1" type="ORF">BM221_010475</name>
</gene>
<proteinExistence type="predicted"/>
<dbReference type="EMBL" id="MRVG01000017">
    <property type="protein sequence ID" value="PMB63733.1"/>
    <property type="molecule type" value="Genomic_DNA"/>
</dbReference>
<organism evidence="1 2">
    <name type="scientific">Beauveria bassiana</name>
    <name type="common">White muscardine disease fungus</name>
    <name type="synonym">Tritirachium shiotae</name>
    <dbReference type="NCBI Taxonomy" id="176275"/>
    <lineage>
        <taxon>Eukaryota</taxon>
        <taxon>Fungi</taxon>
        <taxon>Dikarya</taxon>
        <taxon>Ascomycota</taxon>
        <taxon>Pezizomycotina</taxon>
        <taxon>Sordariomycetes</taxon>
        <taxon>Hypocreomycetidae</taxon>
        <taxon>Hypocreales</taxon>
        <taxon>Cordycipitaceae</taxon>
        <taxon>Beauveria</taxon>
    </lineage>
</organism>
<name>A0A2N6N8X4_BEABA</name>